<keyword evidence="4 12" id="KW-0732">Signal</keyword>
<dbReference type="InterPro" id="IPR017853">
    <property type="entry name" value="GH"/>
</dbReference>
<feature type="signal peptide" evidence="12">
    <location>
        <begin position="1"/>
        <end position="23"/>
    </location>
</feature>
<gene>
    <name evidence="14" type="ORF">Sste5346_001396</name>
</gene>
<dbReference type="InterPro" id="IPR002772">
    <property type="entry name" value="Glyco_hydro_3_C"/>
</dbReference>
<keyword evidence="6" id="KW-0325">Glycoprotein</keyword>
<keyword evidence="8" id="KW-0326">Glycosidase</keyword>
<dbReference type="PANTHER" id="PTHR42721:SF3">
    <property type="entry name" value="BETA-D-XYLOSIDASE 5-RELATED"/>
    <property type="match status" value="1"/>
</dbReference>
<dbReference type="InterPro" id="IPR001764">
    <property type="entry name" value="Glyco_hydro_3_N"/>
</dbReference>
<dbReference type="SUPFAM" id="SSF51445">
    <property type="entry name" value="(Trans)glycosidases"/>
    <property type="match status" value="1"/>
</dbReference>
<name>A0ABR3ZP31_9PEZI</name>
<dbReference type="EMBL" id="JAWCUI010000005">
    <property type="protein sequence ID" value="KAL1902416.1"/>
    <property type="molecule type" value="Genomic_DNA"/>
</dbReference>
<evidence type="ECO:0000256" key="1">
    <source>
        <dbReference type="ARBA" id="ARBA00004851"/>
    </source>
</evidence>
<comment type="pathway">
    <text evidence="1">Glycan degradation; xylan degradation.</text>
</comment>
<evidence type="ECO:0000313" key="15">
    <source>
        <dbReference type="Proteomes" id="UP001583186"/>
    </source>
</evidence>
<evidence type="ECO:0000256" key="9">
    <source>
        <dbReference type="ARBA" id="ARBA00023326"/>
    </source>
</evidence>
<comment type="catalytic activity">
    <reaction evidence="10">
        <text>Hydrolysis of (1-&gt;4)-beta-D-xylans, to remove successive D-xylose residues from the non-reducing termini.</text>
        <dbReference type="EC" id="3.2.1.37"/>
    </reaction>
</comment>
<evidence type="ECO:0000313" key="14">
    <source>
        <dbReference type="EMBL" id="KAL1902416.1"/>
    </source>
</evidence>
<evidence type="ECO:0000256" key="5">
    <source>
        <dbReference type="ARBA" id="ARBA00022801"/>
    </source>
</evidence>
<evidence type="ECO:0000256" key="8">
    <source>
        <dbReference type="ARBA" id="ARBA00023295"/>
    </source>
</evidence>
<evidence type="ECO:0000256" key="2">
    <source>
        <dbReference type="ARBA" id="ARBA00005336"/>
    </source>
</evidence>
<dbReference type="PANTHER" id="PTHR42721">
    <property type="entry name" value="SUGAR HYDROLASE-RELATED"/>
    <property type="match status" value="1"/>
</dbReference>
<feature type="chain" id="PRO_5047208328" description="xylan 1,4-beta-xylosidase" evidence="12">
    <location>
        <begin position="24"/>
        <end position="771"/>
    </location>
</feature>
<dbReference type="Proteomes" id="UP001583186">
    <property type="component" value="Unassembled WGS sequence"/>
</dbReference>
<dbReference type="InterPro" id="IPR026891">
    <property type="entry name" value="Fn3-like"/>
</dbReference>
<evidence type="ECO:0000256" key="10">
    <source>
        <dbReference type="ARBA" id="ARBA00024574"/>
    </source>
</evidence>
<evidence type="ECO:0000256" key="7">
    <source>
        <dbReference type="ARBA" id="ARBA00023277"/>
    </source>
</evidence>
<keyword evidence="5" id="KW-0378">Hydrolase</keyword>
<evidence type="ECO:0000256" key="6">
    <source>
        <dbReference type="ARBA" id="ARBA00023180"/>
    </source>
</evidence>
<dbReference type="Gene3D" id="3.20.20.300">
    <property type="entry name" value="Glycoside hydrolase, family 3, N-terminal domain"/>
    <property type="match status" value="1"/>
</dbReference>
<evidence type="ECO:0000256" key="11">
    <source>
        <dbReference type="ARBA" id="ARBA00026107"/>
    </source>
</evidence>
<proteinExistence type="inferred from homology"/>
<dbReference type="InterPro" id="IPR013783">
    <property type="entry name" value="Ig-like_fold"/>
</dbReference>
<evidence type="ECO:0000256" key="3">
    <source>
        <dbReference type="ARBA" id="ARBA00022651"/>
    </source>
</evidence>
<protein>
    <recommendedName>
        <fullName evidence="11">xylan 1,4-beta-xylosidase</fullName>
        <ecNumber evidence="11">3.2.1.37</ecNumber>
    </recommendedName>
</protein>
<dbReference type="SMART" id="SM01217">
    <property type="entry name" value="Fn3_like"/>
    <property type="match status" value="1"/>
</dbReference>
<comment type="similarity">
    <text evidence="2">Belongs to the glycosyl hydrolase 3 family.</text>
</comment>
<keyword evidence="7" id="KW-0119">Carbohydrate metabolism</keyword>
<sequence>MAPLTTFLPYLPLLALFTPTASCAGLVYPDCVSGPLKGNLVCNTSMSAVDRATALVAAMSNSDKLNNLVNNSPGFSKLGIAAYQWWNEALHGVAHNRGITWGGAFSAATQFPQAITTGAAFDDDLVEKIGAAIGTEARAFANNGRAHLDFWTPNVNPFRDPRWGRGHETPGEDAFRNGRYAAAFVRGMEGNGTTKRVIATCKHFAAYDLENSGSTTRFNFDAKVTMQDLAEYYLPPFEKCARDAHVGSIMCSYNAVNGIPACANAYLMDTILRGHWNWTGDNQYIVSDCDAVYYLGNANGGHRYKSSQTAAAGAAFEAGTDNICWATNGAAPDPSAAFSQKQFSQATLDKMMVRQYQGLIRAGMFDGPQGAYRNLGASDVNTANAKVLALQAAQEGIVLLKNDGVLPLTAPSGSGDASSTSLAMIGFWASKADEMLGGYSGTPPFNHDPVTAAKQLGFSVTAASGPIAQSSGDTSAATTAAKNAHTILYFGGIDNSVEKESNDRTNIAWPAGQLAQIKALAALNKPVIIIKMGTHVDDSPLLAMPNVRAILWAGYPGQDGGTAVMNVLLGRPAPAGRLPITMYPSSYTQDAPMTNMALRPSSNYPGRTYRWYDKAVFSFGHGLHYTNFSAVVGGASFPSTFSIASLLSSCAETTYLDRCPFPSLPVTVTNAGSDHTSDYVGLAFLTGSYGPAPFPRKTLAAYTRLFNLTAGQTQTSDLTWTLGNLARVDANGNRVLYPGNYTVLLDEPAIANLTFSLTGSEAVLDKWPQPK</sequence>
<dbReference type="InterPro" id="IPR036962">
    <property type="entry name" value="Glyco_hydro_3_N_sf"/>
</dbReference>
<evidence type="ECO:0000259" key="13">
    <source>
        <dbReference type="SMART" id="SM01217"/>
    </source>
</evidence>
<accession>A0ABR3ZP31</accession>
<dbReference type="InterPro" id="IPR044993">
    <property type="entry name" value="BXL"/>
</dbReference>
<dbReference type="Pfam" id="PF00933">
    <property type="entry name" value="Glyco_hydro_3"/>
    <property type="match status" value="1"/>
</dbReference>
<dbReference type="SUPFAM" id="SSF52279">
    <property type="entry name" value="Beta-D-glucan exohydrolase, C-terminal domain"/>
    <property type="match status" value="1"/>
</dbReference>
<dbReference type="Pfam" id="PF01915">
    <property type="entry name" value="Glyco_hydro_3_C"/>
    <property type="match status" value="1"/>
</dbReference>
<dbReference type="EC" id="3.2.1.37" evidence="11"/>
<evidence type="ECO:0000256" key="4">
    <source>
        <dbReference type="ARBA" id="ARBA00022729"/>
    </source>
</evidence>
<reference evidence="14 15" key="1">
    <citation type="journal article" date="2024" name="IMA Fungus">
        <title>IMA Genome - F19 : A genome assembly and annotation guide to empower mycologists, including annotated draft genome sequences of Ceratocystis pirilliformis, Diaporthe australafricana, Fusarium ophioides, Paecilomyces lecythidis, and Sporothrix stenoceras.</title>
        <authorList>
            <person name="Aylward J."/>
            <person name="Wilson A.M."/>
            <person name="Visagie C.M."/>
            <person name="Spraker J."/>
            <person name="Barnes I."/>
            <person name="Buitendag C."/>
            <person name="Ceriani C."/>
            <person name="Del Mar Angel L."/>
            <person name="du Plessis D."/>
            <person name="Fuchs T."/>
            <person name="Gasser K."/>
            <person name="Kramer D."/>
            <person name="Li W."/>
            <person name="Munsamy K."/>
            <person name="Piso A."/>
            <person name="Price J.L."/>
            <person name="Sonnekus B."/>
            <person name="Thomas C."/>
            <person name="van der Nest A."/>
            <person name="van Dijk A."/>
            <person name="van Heerden A."/>
            <person name="van Vuuren N."/>
            <person name="Yilmaz N."/>
            <person name="Duong T.A."/>
            <person name="van der Merwe N.A."/>
            <person name="Wingfield M.J."/>
            <person name="Wingfield B.D."/>
        </authorList>
    </citation>
    <scope>NUCLEOTIDE SEQUENCE [LARGE SCALE GENOMIC DNA]</scope>
    <source>
        <strain evidence="14 15">CMW 5346</strain>
    </source>
</reference>
<dbReference type="Gene3D" id="3.40.50.1700">
    <property type="entry name" value="Glycoside hydrolase family 3 C-terminal domain"/>
    <property type="match status" value="1"/>
</dbReference>
<evidence type="ECO:0000256" key="12">
    <source>
        <dbReference type="SAM" id="SignalP"/>
    </source>
</evidence>
<dbReference type="PRINTS" id="PR00133">
    <property type="entry name" value="GLHYDRLASE3"/>
</dbReference>
<keyword evidence="15" id="KW-1185">Reference proteome</keyword>
<keyword evidence="3" id="KW-0858">Xylan degradation</keyword>
<feature type="domain" description="Fibronectin type III-like" evidence="13">
    <location>
        <begin position="679"/>
        <end position="749"/>
    </location>
</feature>
<comment type="caution">
    <text evidence="14">The sequence shown here is derived from an EMBL/GenBank/DDBJ whole genome shotgun (WGS) entry which is preliminary data.</text>
</comment>
<dbReference type="InterPro" id="IPR036881">
    <property type="entry name" value="Glyco_hydro_3_C_sf"/>
</dbReference>
<keyword evidence="9" id="KW-0624">Polysaccharide degradation</keyword>
<dbReference type="Gene3D" id="2.60.40.10">
    <property type="entry name" value="Immunoglobulins"/>
    <property type="match status" value="1"/>
</dbReference>
<organism evidence="14 15">
    <name type="scientific">Sporothrix stenoceras</name>
    <dbReference type="NCBI Taxonomy" id="5173"/>
    <lineage>
        <taxon>Eukaryota</taxon>
        <taxon>Fungi</taxon>
        <taxon>Dikarya</taxon>
        <taxon>Ascomycota</taxon>
        <taxon>Pezizomycotina</taxon>
        <taxon>Sordariomycetes</taxon>
        <taxon>Sordariomycetidae</taxon>
        <taxon>Ophiostomatales</taxon>
        <taxon>Ophiostomataceae</taxon>
        <taxon>Sporothrix</taxon>
    </lineage>
</organism>